<name>A0A8S3EAR5_9BILA</name>
<dbReference type="EMBL" id="CAJOBI010232197">
    <property type="protein sequence ID" value="CAF5067140.1"/>
    <property type="molecule type" value="Genomic_DNA"/>
</dbReference>
<feature type="non-terminal residue" evidence="1">
    <location>
        <position position="50"/>
    </location>
</feature>
<dbReference type="Proteomes" id="UP000676336">
    <property type="component" value="Unassembled WGS sequence"/>
</dbReference>
<gene>
    <name evidence="1" type="ORF">SMN809_LOCUS60090</name>
</gene>
<proteinExistence type="predicted"/>
<reference evidence="1" key="1">
    <citation type="submission" date="2021-02" db="EMBL/GenBank/DDBJ databases">
        <authorList>
            <person name="Nowell W R."/>
        </authorList>
    </citation>
    <scope>NUCLEOTIDE SEQUENCE</scope>
</reference>
<sequence length="50" mass="5420">MGIPAARSHDPSLELTPLRALSVDPPVKYVLIMAIFATEMVICGSVTDRH</sequence>
<comment type="caution">
    <text evidence="1">The sequence shown here is derived from an EMBL/GenBank/DDBJ whole genome shotgun (WGS) entry which is preliminary data.</text>
</comment>
<organism evidence="1 2">
    <name type="scientific">Rotaria magnacalcarata</name>
    <dbReference type="NCBI Taxonomy" id="392030"/>
    <lineage>
        <taxon>Eukaryota</taxon>
        <taxon>Metazoa</taxon>
        <taxon>Spiralia</taxon>
        <taxon>Gnathifera</taxon>
        <taxon>Rotifera</taxon>
        <taxon>Eurotatoria</taxon>
        <taxon>Bdelloidea</taxon>
        <taxon>Philodinida</taxon>
        <taxon>Philodinidae</taxon>
        <taxon>Rotaria</taxon>
    </lineage>
</organism>
<evidence type="ECO:0000313" key="1">
    <source>
        <dbReference type="EMBL" id="CAF5067140.1"/>
    </source>
</evidence>
<dbReference type="AlphaFoldDB" id="A0A8S3EAR5"/>
<protein>
    <submittedName>
        <fullName evidence="1">Uncharacterized protein</fullName>
    </submittedName>
</protein>
<evidence type="ECO:0000313" key="2">
    <source>
        <dbReference type="Proteomes" id="UP000676336"/>
    </source>
</evidence>
<accession>A0A8S3EAR5</accession>